<feature type="domain" description="DUF4772" evidence="10">
    <location>
        <begin position="5"/>
        <end position="121"/>
    </location>
</feature>
<name>A0ABP1PUM1_9HEXA</name>
<feature type="compositionally biased region" description="Low complexity" evidence="9">
    <location>
        <begin position="275"/>
        <end position="296"/>
    </location>
</feature>
<feature type="compositionally biased region" description="Polar residues" evidence="9">
    <location>
        <begin position="472"/>
        <end position="487"/>
    </location>
</feature>
<comment type="subcellular location">
    <subcellularLocation>
        <location evidence="1">Nucleus</location>
    </subcellularLocation>
</comment>
<evidence type="ECO:0000256" key="9">
    <source>
        <dbReference type="SAM" id="MobiDB-lite"/>
    </source>
</evidence>
<feature type="compositionally biased region" description="Low complexity" evidence="9">
    <location>
        <begin position="415"/>
        <end position="436"/>
    </location>
</feature>
<accession>A0ABP1PUM1</accession>
<evidence type="ECO:0000256" key="2">
    <source>
        <dbReference type="ARBA" id="ARBA00022723"/>
    </source>
</evidence>
<evidence type="ECO:0000259" key="10">
    <source>
        <dbReference type="Pfam" id="PF15997"/>
    </source>
</evidence>
<evidence type="ECO:0000313" key="12">
    <source>
        <dbReference type="Proteomes" id="UP001642540"/>
    </source>
</evidence>
<keyword evidence="12" id="KW-1185">Reference proteome</keyword>
<feature type="region of interest" description="Disordered" evidence="9">
    <location>
        <begin position="408"/>
        <end position="436"/>
    </location>
</feature>
<keyword evidence="2" id="KW-0479">Metal-binding</keyword>
<keyword evidence="6" id="KW-0238">DNA-binding</keyword>
<evidence type="ECO:0000256" key="5">
    <source>
        <dbReference type="ARBA" id="ARBA00023015"/>
    </source>
</evidence>
<feature type="region of interest" description="Disordered" evidence="9">
    <location>
        <begin position="275"/>
        <end position="320"/>
    </location>
</feature>
<evidence type="ECO:0000256" key="3">
    <source>
        <dbReference type="ARBA" id="ARBA00022771"/>
    </source>
</evidence>
<dbReference type="EMBL" id="CAXLJM020000007">
    <property type="protein sequence ID" value="CAL8074237.1"/>
    <property type="molecule type" value="Genomic_DNA"/>
</dbReference>
<keyword evidence="4" id="KW-0862">Zinc</keyword>
<dbReference type="InterPro" id="IPR052253">
    <property type="entry name" value="CR1/CR2-DNA-binding_regulator"/>
</dbReference>
<keyword evidence="8" id="KW-0539">Nucleus</keyword>
<dbReference type="Proteomes" id="UP001642540">
    <property type="component" value="Unassembled WGS sequence"/>
</dbReference>
<feature type="compositionally biased region" description="Acidic residues" evidence="9">
    <location>
        <begin position="310"/>
        <end position="319"/>
    </location>
</feature>
<keyword evidence="3" id="KW-0863">Zinc-finger</keyword>
<evidence type="ECO:0000256" key="1">
    <source>
        <dbReference type="ARBA" id="ARBA00004123"/>
    </source>
</evidence>
<feature type="region of interest" description="Disordered" evidence="9">
    <location>
        <begin position="162"/>
        <end position="199"/>
    </location>
</feature>
<proteinExistence type="predicted"/>
<evidence type="ECO:0000313" key="11">
    <source>
        <dbReference type="EMBL" id="CAL8074237.1"/>
    </source>
</evidence>
<evidence type="ECO:0000256" key="6">
    <source>
        <dbReference type="ARBA" id="ARBA00023125"/>
    </source>
</evidence>
<dbReference type="Pfam" id="PF15997">
    <property type="entry name" value="DUF4772"/>
    <property type="match status" value="1"/>
</dbReference>
<comment type="caution">
    <text evidence="11">The sequence shown here is derived from an EMBL/GenBank/DDBJ whole genome shotgun (WGS) entry which is preliminary data.</text>
</comment>
<evidence type="ECO:0000256" key="7">
    <source>
        <dbReference type="ARBA" id="ARBA00023163"/>
    </source>
</evidence>
<evidence type="ECO:0000256" key="4">
    <source>
        <dbReference type="ARBA" id="ARBA00022833"/>
    </source>
</evidence>
<dbReference type="InterPro" id="IPR031940">
    <property type="entry name" value="DUF4772"/>
</dbReference>
<sequence length="536" mass="58741">MSASKRLAKRSIVGTRVSGPLKETGLYHPGVIIGSKNPDEFIVLQNSCHTGITPNSKYVVRFDTGDVREFSEGELVGPGFGNVSSLKLKPKQKAFVTHNGREVCGTVVYHRPQIDEVLINIQPQGPNEIPFDVTKKLDEVRLLESRKSARLQEQDFDFARLADMSDRKRNQQTASIDVPRNNNVSRKRRPSSGNLFQSLITSSNQGDDVMDECAAAMVLMSLSCSPHSPHWDNGMISSSWSSSSSGASSMLSANFGTPSTGAASVAGGASSIVSGVGSGSTGSSSSELLSSSTSSSHLNNCSPTPSSSDDGIESDAGDWDEPRKKRTRLIFKCTWPGCTVTKEACFDIEAHVRSVHLADQDVAEHEEEFYYTEVEVPDLSSPAPQPQHMQTQSLPTSFTLSANLIHQNHPHHQQQLHPQQQPQNLQHQHLGGVGGSVSLSSSVNLSSMAFSPTLSHLDMVRPASEDPEYKLNQVQQQRKSPNNTQLNPKKRLSPKSSPVRRPRGDTKKCRKVYGMDRRDLWCTQCKWKKACTRFGD</sequence>
<feature type="region of interest" description="Disordered" evidence="9">
    <location>
        <begin position="470"/>
        <end position="507"/>
    </location>
</feature>
<dbReference type="SMART" id="SM01366">
    <property type="entry name" value="c-clamp"/>
    <property type="match status" value="1"/>
</dbReference>
<protein>
    <recommendedName>
        <fullName evidence="10">DUF4772 domain-containing protein</fullName>
    </recommendedName>
</protein>
<feature type="compositionally biased region" description="Polar residues" evidence="9">
    <location>
        <begin position="297"/>
        <end position="309"/>
    </location>
</feature>
<evidence type="ECO:0000256" key="8">
    <source>
        <dbReference type="ARBA" id="ARBA00023242"/>
    </source>
</evidence>
<reference evidence="11 12" key="1">
    <citation type="submission" date="2024-08" db="EMBL/GenBank/DDBJ databases">
        <authorList>
            <person name="Cucini C."/>
            <person name="Frati F."/>
        </authorList>
    </citation>
    <scope>NUCLEOTIDE SEQUENCE [LARGE SCALE GENOMIC DNA]</scope>
</reference>
<keyword evidence="7" id="KW-0804">Transcription</keyword>
<dbReference type="PANTHER" id="PTHR13006:SF9">
    <property type="entry name" value="GLUCOSE TRANSPORTER 4 ENHANCER FACTOR, ISOFORM G"/>
    <property type="match status" value="1"/>
</dbReference>
<organism evidence="11 12">
    <name type="scientific">Orchesella dallaii</name>
    <dbReference type="NCBI Taxonomy" id="48710"/>
    <lineage>
        <taxon>Eukaryota</taxon>
        <taxon>Metazoa</taxon>
        <taxon>Ecdysozoa</taxon>
        <taxon>Arthropoda</taxon>
        <taxon>Hexapoda</taxon>
        <taxon>Collembola</taxon>
        <taxon>Entomobryomorpha</taxon>
        <taxon>Entomobryoidea</taxon>
        <taxon>Orchesellidae</taxon>
        <taxon>Orchesellinae</taxon>
        <taxon>Orchesella</taxon>
    </lineage>
</organism>
<feature type="compositionally biased region" description="Polar residues" evidence="9">
    <location>
        <begin position="171"/>
        <end position="184"/>
    </location>
</feature>
<keyword evidence="5" id="KW-0805">Transcription regulation</keyword>
<gene>
    <name evidence="11" type="ORF">ODALV1_LOCUS2833</name>
</gene>
<dbReference type="CDD" id="cd04508">
    <property type="entry name" value="Tudor_SF"/>
    <property type="match status" value="1"/>
</dbReference>
<feature type="compositionally biased region" description="Basic residues" evidence="9">
    <location>
        <begin position="488"/>
        <end position="501"/>
    </location>
</feature>
<dbReference type="PANTHER" id="PTHR13006">
    <property type="entry name" value="PAPILLOMAVIRUS REGULATORY FACTOR PRF-1"/>
    <property type="match status" value="1"/>
</dbReference>